<dbReference type="CDD" id="cd07951">
    <property type="entry name" value="ED_3B_N_AMMECR1"/>
    <property type="match status" value="1"/>
</dbReference>
<protein>
    <submittedName>
        <fullName evidence="2">MEMO1 family protein</fullName>
    </submittedName>
</protein>
<dbReference type="Pfam" id="PF02900">
    <property type="entry name" value="LigB"/>
    <property type="match status" value="1"/>
</dbReference>
<dbReference type="Gene3D" id="3.40.830.10">
    <property type="entry name" value="LigB-like"/>
    <property type="match status" value="1"/>
</dbReference>
<sequence>MIVFSALVSHTPLLAKSIGKERRDALAATLKSFQALEEELYLARPETIVIMSPHAQSYPDAFSANIAPKYVGNLKTFGDHETLFEAKGDFLVIDHLQRGLRHKYNIPFTLTSAEDIDYGMTIPLLLLTEKLKDWKLIPLAPSRLDAQAHVEFGKALRQILNMESKRIAFLVSTDLSHKLNEQSPGGSSVEGPAFDATVRTKMQSLDVEGMLALDPQALEAAGQNAYLPLMTLLGFLSELNVTPRELSYEAPFGVGCLMMKFEMA</sequence>
<dbReference type="EMBL" id="JABTTY010000001">
    <property type="protein sequence ID" value="MBE7525651.1"/>
    <property type="molecule type" value="Genomic_DNA"/>
</dbReference>
<accession>A0A928TRA0</accession>
<reference evidence="2" key="1">
    <citation type="submission" date="2020-05" db="EMBL/GenBank/DDBJ databases">
        <title>High-Quality Genomes of Partial-Nitritation/Anammox System by Hierarchical Clustering Based Hybrid Assembly.</title>
        <authorList>
            <person name="Liu L."/>
            <person name="Wang Y."/>
            <person name="Che Y."/>
            <person name="Chen Y."/>
            <person name="Xia Y."/>
            <person name="Luo R."/>
            <person name="Cheng S.H."/>
            <person name="Zheng C."/>
            <person name="Zhang T."/>
        </authorList>
    </citation>
    <scope>NUCLEOTIDE SEQUENCE</scope>
    <source>
        <strain evidence="2">H1_PAT1</strain>
    </source>
</reference>
<dbReference type="InterPro" id="IPR004183">
    <property type="entry name" value="Xdiol_dOase_suB"/>
</dbReference>
<organism evidence="2 3">
    <name type="scientific">candidate division WWE3 bacterium</name>
    <dbReference type="NCBI Taxonomy" id="2053526"/>
    <lineage>
        <taxon>Bacteria</taxon>
        <taxon>Katanobacteria</taxon>
    </lineage>
</organism>
<dbReference type="GO" id="GO:0008198">
    <property type="term" value="F:ferrous iron binding"/>
    <property type="evidence" value="ECO:0007669"/>
    <property type="project" value="InterPro"/>
</dbReference>
<proteinExistence type="predicted"/>
<evidence type="ECO:0000313" key="3">
    <source>
        <dbReference type="Proteomes" id="UP000710385"/>
    </source>
</evidence>
<name>A0A928TRA0_UNCKA</name>
<comment type="caution">
    <text evidence="2">The sequence shown here is derived from an EMBL/GenBank/DDBJ whole genome shotgun (WGS) entry which is preliminary data.</text>
</comment>
<feature type="domain" description="Extradiol ring-cleavage dioxygenase class III enzyme subunit B" evidence="1">
    <location>
        <begin position="6"/>
        <end position="256"/>
    </location>
</feature>
<evidence type="ECO:0000313" key="2">
    <source>
        <dbReference type="EMBL" id="MBE7525651.1"/>
    </source>
</evidence>
<dbReference type="SUPFAM" id="SSF53213">
    <property type="entry name" value="LigB-like"/>
    <property type="match status" value="1"/>
</dbReference>
<gene>
    <name evidence="2" type="ORF">HS096_04680</name>
</gene>
<dbReference type="AlphaFoldDB" id="A0A928TRA0"/>
<dbReference type="Proteomes" id="UP000710385">
    <property type="component" value="Unassembled WGS sequence"/>
</dbReference>
<evidence type="ECO:0000259" key="1">
    <source>
        <dbReference type="Pfam" id="PF02900"/>
    </source>
</evidence>
<dbReference type="GO" id="GO:0016702">
    <property type="term" value="F:oxidoreductase activity, acting on single donors with incorporation of molecular oxygen, incorporation of two atoms of oxygen"/>
    <property type="evidence" value="ECO:0007669"/>
    <property type="project" value="UniProtKB-ARBA"/>
</dbReference>